<protein>
    <submittedName>
        <fullName evidence="2">Uncharacterized protein</fullName>
    </submittedName>
</protein>
<keyword evidence="3" id="KW-1185">Reference proteome</keyword>
<gene>
    <name evidence="2" type="ORF">GCM10009019_03320</name>
</gene>
<dbReference type="EMBL" id="BAAADU010000002">
    <property type="protein sequence ID" value="GAA0644667.1"/>
    <property type="molecule type" value="Genomic_DNA"/>
</dbReference>
<reference evidence="2 3" key="1">
    <citation type="journal article" date="2019" name="Int. J. Syst. Evol. Microbiol.">
        <title>The Global Catalogue of Microorganisms (GCM) 10K type strain sequencing project: providing services to taxonomists for standard genome sequencing and annotation.</title>
        <authorList>
            <consortium name="The Broad Institute Genomics Platform"/>
            <consortium name="The Broad Institute Genome Sequencing Center for Infectious Disease"/>
            <person name="Wu L."/>
            <person name="Ma J."/>
        </authorList>
    </citation>
    <scope>NUCLEOTIDE SEQUENCE [LARGE SCALE GENOMIC DNA]</scope>
    <source>
        <strain evidence="2 3">JCM 16327</strain>
    </source>
</reference>
<name>A0AAV3SY45_9EURY</name>
<dbReference type="RefSeq" id="WP_227261949.1">
    <property type="nucleotide sequence ID" value="NZ_BAAADU010000002.1"/>
</dbReference>
<evidence type="ECO:0000256" key="1">
    <source>
        <dbReference type="SAM" id="MobiDB-lite"/>
    </source>
</evidence>
<dbReference type="AlphaFoldDB" id="A0AAV3SY45"/>
<dbReference type="Proteomes" id="UP001500194">
    <property type="component" value="Unassembled WGS sequence"/>
</dbReference>
<dbReference type="PROSITE" id="PS51257">
    <property type="entry name" value="PROKAR_LIPOPROTEIN"/>
    <property type="match status" value="1"/>
</dbReference>
<dbReference type="GeneID" id="68572554"/>
<accession>A0AAV3SY45</accession>
<comment type="caution">
    <text evidence="2">The sequence shown here is derived from an EMBL/GenBank/DDBJ whole genome shotgun (WGS) entry which is preliminary data.</text>
</comment>
<evidence type="ECO:0000313" key="3">
    <source>
        <dbReference type="Proteomes" id="UP001500194"/>
    </source>
</evidence>
<evidence type="ECO:0000313" key="2">
    <source>
        <dbReference type="EMBL" id="GAA0644667.1"/>
    </source>
</evidence>
<feature type="region of interest" description="Disordered" evidence="1">
    <location>
        <begin position="27"/>
        <end position="50"/>
    </location>
</feature>
<organism evidence="2 3">
    <name type="scientific">Salarchaeum japonicum</name>
    <dbReference type="NCBI Taxonomy" id="555573"/>
    <lineage>
        <taxon>Archaea</taxon>
        <taxon>Methanobacteriati</taxon>
        <taxon>Methanobacteriota</taxon>
        <taxon>Stenosarchaea group</taxon>
        <taxon>Halobacteria</taxon>
        <taxon>Halobacteriales</taxon>
        <taxon>Halobacteriaceae</taxon>
    </lineage>
</organism>
<proteinExistence type="predicted"/>
<sequence>MRSPIRRAALVGCVALLLVTAGCSGGTPTSVTETTAPTTSAATTGTTGNVSAEQYPPGVAANGTLVNVSVLLDAHAAATANEPTVLTQRWTNADETVVRSYARGANRTPYYSTFERTADGERVTEAFYGTDAREYVRVTADEETFYSVVQDSFTNTRAWTNDDVFEPRSALHLLLAGGNYSVNGTVERGGRTFVQFTADEPSPANGLYDAYEGTVLVTPDGVVHDIDAATTVNSDGETVRTEHSIALDADAEWSGPPSWVGDVPHLSLSIVADGHAVELRNTGGGALPANTTLRVGASTDPVWGSNPSARAGDVAGTVTTNARLEPGDAVYVTATENGTSFSLHDDPARGDYTFGFAGVSGTQQNVTYRLVTGIKNATAD</sequence>